<sequence length="139" mass="16083">MNSCSFFLFWLICSFCFHVAILASILNIFVIKCYNHPMYPKHYPFTKLKSDLLKITAKHVNLNKYKFFIFGSRVTETGDDRSDIDIGILGKKQLSPSILYSIKEEIDNLPTLYSFDLVDFSTVSDSFRQVATKNVYNLN</sequence>
<keyword evidence="1" id="KW-0812">Transmembrane</keyword>
<dbReference type="EMBL" id="PFQM01000128">
    <property type="protein sequence ID" value="PJC79672.1"/>
    <property type="molecule type" value="Genomic_DNA"/>
</dbReference>
<organism evidence="3 4">
    <name type="scientific">Candidatus Shapirobacteria bacterium CG_4_8_14_3_um_filter_35_11</name>
    <dbReference type="NCBI Taxonomy" id="1974874"/>
    <lineage>
        <taxon>Bacteria</taxon>
        <taxon>Candidatus Shapironibacteriota</taxon>
    </lineage>
</organism>
<dbReference type="InterPro" id="IPR041633">
    <property type="entry name" value="Polbeta"/>
</dbReference>
<accession>A0A2M8GIP7</accession>
<evidence type="ECO:0000313" key="4">
    <source>
        <dbReference type="Proteomes" id="UP000228960"/>
    </source>
</evidence>
<feature type="domain" description="Polymerase beta nucleotidyltransferase" evidence="2">
    <location>
        <begin position="66"/>
        <end position="133"/>
    </location>
</feature>
<evidence type="ECO:0000313" key="3">
    <source>
        <dbReference type="EMBL" id="PJC79672.1"/>
    </source>
</evidence>
<name>A0A2M8GIP7_9BACT</name>
<dbReference type="CDD" id="cd05403">
    <property type="entry name" value="NT_KNTase_like"/>
    <property type="match status" value="1"/>
</dbReference>
<dbReference type="Pfam" id="PF18765">
    <property type="entry name" value="Polbeta"/>
    <property type="match status" value="1"/>
</dbReference>
<evidence type="ECO:0000256" key="1">
    <source>
        <dbReference type="SAM" id="Phobius"/>
    </source>
</evidence>
<dbReference type="SUPFAM" id="SSF81301">
    <property type="entry name" value="Nucleotidyltransferase"/>
    <property type="match status" value="1"/>
</dbReference>
<protein>
    <recommendedName>
        <fullName evidence="2">Polymerase beta nucleotidyltransferase domain-containing protein</fullName>
    </recommendedName>
</protein>
<dbReference type="AlphaFoldDB" id="A0A2M8GIP7"/>
<proteinExistence type="predicted"/>
<feature type="transmembrane region" description="Helical" evidence="1">
    <location>
        <begin position="6"/>
        <end position="31"/>
    </location>
</feature>
<keyword evidence="1" id="KW-0472">Membrane</keyword>
<comment type="caution">
    <text evidence="3">The sequence shown here is derived from an EMBL/GenBank/DDBJ whole genome shotgun (WGS) entry which is preliminary data.</text>
</comment>
<dbReference type="Gene3D" id="3.30.460.10">
    <property type="entry name" value="Beta Polymerase, domain 2"/>
    <property type="match status" value="1"/>
</dbReference>
<evidence type="ECO:0000259" key="2">
    <source>
        <dbReference type="Pfam" id="PF18765"/>
    </source>
</evidence>
<dbReference type="InterPro" id="IPR043519">
    <property type="entry name" value="NT_sf"/>
</dbReference>
<gene>
    <name evidence="3" type="ORF">CO009_03935</name>
</gene>
<dbReference type="Proteomes" id="UP000228960">
    <property type="component" value="Unassembled WGS sequence"/>
</dbReference>
<reference evidence="4" key="1">
    <citation type="submission" date="2017-09" db="EMBL/GenBank/DDBJ databases">
        <title>Depth-based differentiation of microbial function through sediment-hosted aquifers and enrichment of novel symbionts in the deep terrestrial subsurface.</title>
        <authorList>
            <person name="Probst A.J."/>
            <person name="Ladd B."/>
            <person name="Jarett J.K."/>
            <person name="Geller-Mcgrath D.E."/>
            <person name="Sieber C.M.K."/>
            <person name="Emerson J.B."/>
            <person name="Anantharaman K."/>
            <person name="Thomas B.C."/>
            <person name="Malmstrom R."/>
            <person name="Stieglmeier M."/>
            <person name="Klingl A."/>
            <person name="Woyke T."/>
            <person name="Ryan C.M."/>
            <person name="Banfield J.F."/>
        </authorList>
    </citation>
    <scope>NUCLEOTIDE SEQUENCE [LARGE SCALE GENOMIC DNA]</scope>
</reference>
<keyword evidence="1" id="KW-1133">Transmembrane helix</keyword>